<keyword evidence="2" id="KW-1185">Reference proteome</keyword>
<reference evidence="1" key="2">
    <citation type="journal article" date="2020" name="Nat. Commun.">
        <title>Large-scale genome sequencing of mycorrhizal fungi provides insights into the early evolution of symbiotic traits.</title>
        <authorList>
            <person name="Miyauchi S."/>
            <person name="Kiss E."/>
            <person name="Kuo A."/>
            <person name="Drula E."/>
            <person name="Kohler A."/>
            <person name="Sanchez-Garcia M."/>
            <person name="Morin E."/>
            <person name="Andreopoulos B."/>
            <person name="Barry K.W."/>
            <person name="Bonito G."/>
            <person name="Buee M."/>
            <person name="Carver A."/>
            <person name="Chen C."/>
            <person name="Cichocki N."/>
            <person name="Clum A."/>
            <person name="Culley D."/>
            <person name="Crous P.W."/>
            <person name="Fauchery L."/>
            <person name="Girlanda M."/>
            <person name="Hayes R.D."/>
            <person name="Keri Z."/>
            <person name="LaButti K."/>
            <person name="Lipzen A."/>
            <person name="Lombard V."/>
            <person name="Magnuson J."/>
            <person name="Maillard F."/>
            <person name="Murat C."/>
            <person name="Nolan M."/>
            <person name="Ohm R.A."/>
            <person name="Pangilinan J."/>
            <person name="Pereira M.F."/>
            <person name="Perotto S."/>
            <person name="Peter M."/>
            <person name="Pfister S."/>
            <person name="Riley R."/>
            <person name="Sitrit Y."/>
            <person name="Stielow J.B."/>
            <person name="Szollosi G."/>
            <person name="Zifcakova L."/>
            <person name="Stursova M."/>
            <person name="Spatafora J.W."/>
            <person name="Tedersoo L."/>
            <person name="Vaario L.M."/>
            <person name="Yamada A."/>
            <person name="Yan M."/>
            <person name="Wang P."/>
            <person name="Xu J."/>
            <person name="Bruns T."/>
            <person name="Baldrian P."/>
            <person name="Vilgalys R."/>
            <person name="Dunand C."/>
            <person name="Henrissat B."/>
            <person name="Grigoriev I.V."/>
            <person name="Hibbett D."/>
            <person name="Nagy L.G."/>
            <person name="Martin F.M."/>
        </authorList>
    </citation>
    <scope>NUCLEOTIDE SEQUENCE</scope>
    <source>
        <strain evidence="1">P2</strain>
    </source>
</reference>
<evidence type="ECO:0000313" key="2">
    <source>
        <dbReference type="Proteomes" id="UP000886501"/>
    </source>
</evidence>
<proteinExistence type="predicted"/>
<accession>A0ACB6Z222</accession>
<reference evidence="1" key="1">
    <citation type="submission" date="2019-10" db="EMBL/GenBank/DDBJ databases">
        <authorList>
            <consortium name="DOE Joint Genome Institute"/>
            <person name="Kuo A."/>
            <person name="Miyauchi S."/>
            <person name="Kiss E."/>
            <person name="Drula E."/>
            <person name="Kohler A."/>
            <person name="Sanchez-Garcia M."/>
            <person name="Andreopoulos B."/>
            <person name="Barry K.W."/>
            <person name="Bonito G."/>
            <person name="Buee M."/>
            <person name="Carver A."/>
            <person name="Chen C."/>
            <person name="Cichocki N."/>
            <person name="Clum A."/>
            <person name="Culley D."/>
            <person name="Crous P.W."/>
            <person name="Fauchery L."/>
            <person name="Girlanda M."/>
            <person name="Hayes R."/>
            <person name="Keri Z."/>
            <person name="Labutti K."/>
            <person name="Lipzen A."/>
            <person name="Lombard V."/>
            <person name="Magnuson J."/>
            <person name="Maillard F."/>
            <person name="Morin E."/>
            <person name="Murat C."/>
            <person name="Nolan M."/>
            <person name="Ohm R."/>
            <person name="Pangilinan J."/>
            <person name="Pereira M."/>
            <person name="Perotto S."/>
            <person name="Peter M."/>
            <person name="Riley R."/>
            <person name="Sitrit Y."/>
            <person name="Stielow B."/>
            <person name="Szollosi G."/>
            <person name="Zifcakova L."/>
            <person name="Stursova M."/>
            <person name="Spatafora J.W."/>
            <person name="Tedersoo L."/>
            <person name="Vaario L.-M."/>
            <person name="Yamada A."/>
            <person name="Yan M."/>
            <person name="Wang P."/>
            <person name="Xu J."/>
            <person name="Bruns T."/>
            <person name="Baldrian P."/>
            <person name="Vilgalys R."/>
            <person name="Henrissat B."/>
            <person name="Grigoriev I.V."/>
            <person name="Hibbett D."/>
            <person name="Nagy L.G."/>
            <person name="Martin F.M."/>
        </authorList>
    </citation>
    <scope>NUCLEOTIDE SEQUENCE</scope>
    <source>
        <strain evidence="1">P2</strain>
    </source>
</reference>
<organism evidence="1 2">
    <name type="scientific">Thelephora ganbajun</name>
    <name type="common">Ganba fungus</name>
    <dbReference type="NCBI Taxonomy" id="370292"/>
    <lineage>
        <taxon>Eukaryota</taxon>
        <taxon>Fungi</taxon>
        <taxon>Dikarya</taxon>
        <taxon>Basidiomycota</taxon>
        <taxon>Agaricomycotina</taxon>
        <taxon>Agaricomycetes</taxon>
        <taxon>Thelephorales</taxon>
        <taxon>Thelephoraceae</taxon>
        <taxon>Thelephora</taxon>
    </lineage>
</organism>
<evidence type="ECO:0000313" key="1">
    <source>
        <dbReference type="EMBL" id="KAF9643559.1"/>
    </source>
</evidence>
<sequence length="115" mass="12764">MQIDGIDRAFLFGNHLPLATGVHIGFETTPGFWGRNPLIARAPGEVERAHTGPFCATFDPPSLGGQNHNFHDCARPQRAVVSPFGAPIWVCIYEGIAPLPRRRVYFFCLGRYGRI</sequence>
<name>A0ACB6Z222_THEGA</name>
<gene>
    <name evidence="1" type="ORF">BDM02DRAFT_3264038</name>
</gene>
<dbReference type="Proteomes" id="UP000886501">
    <property type="component" value="Unassembled WGS sequence"/>
</dbReference>
<dbReference type="EMBL" id="MU118208">
    <property type="protein sequence ID" value="KAF9643559.1"/>
    <property type="molecule type" value="Genomic_DNA"/>
</dbReference>
<protein>
    <submittedName>
        <fullName evidence="1">Uncharacterized protein</fullName>
    </submittedName>
</protein>
<comment type="caution">
    <text evidence="1">The sequence shown here is derived from an EMBL/GenBank/DDBJ whole genome shotgun (WGS) entry which is preliminary data.</text>
</comment>